<evidence type="ECO:0000256" key="3">
    <source>
        <dbReference type="ARBA" id="ARBA00022840"/>
    </source>
</evidence>
<proteinExistence type="inferred from homology"/>
<gene>
    <name evidence="8" type="ORF">L596_028254</name>
</gene>
<dbReference type="PANTHER" id="PTHR21608">
    <property type="entry name" value="KINESIN-LIKE PROTEIN CG14535"/>
    <property type="match status" value="1"/>
</dbReference>
<protein>
    <recommendedName>
        <fullName evidence="7">Kinesin motor domain-containing protein</fullName>
    </recommendedName>
</protein>
<dbReference type="PANTHER" id="PTHR21608:SF7">
    <property type="entry name" value="KINESIN-LIKE PROTEIN CG14535"/>
    <property type="match status" value="1"/>
</dbReference>
<dbReference type="InterPro" id="IPR027417">
    <property type="entry name" value="P-loop_NTPase"/>
</dbReference>
<comment type="similarity">
    <text evidence="5">Belongs to the TRAFAC class myosin-kinesin ATPase superfamily. Kinesin family.</text>
</comment>
<dbReference type="GO" id="GO:0008017">
    <property type="term" value="F:microtubule binding"/>
    <property type="evidence" value="ECO:0007669"/>
    <property type="project" value="InterPro"/>
</dbReference>
<dbReference type="GO" id="GO:0005524">
    <property type="term" value="F:ATP binding"/>
    <property type="evidence" value="ECO:0007669"/>
    <property type="project" value="UniProtKB-KW"/>
</dbReference>
<keyword evidence="2" id="KW-0547">Nucleotide-binding</keyword>
<dbReference type="Proteomes" id="UP000298663">
    <property type="component" value="Unassembled WGS sequence"/>
</dbReference>
<dbReference type="InterPro" id="IPR027640">
    <property type="entry name" value="Kinesin-like_fam"/>
</dbReference>
<evidence type="ECO:0000256" key="4">
    <source>
        <dbReference type="ARBA" id="ARBA00023212"/>
    </source>
</evidence>
<evidence type="ECO:0000256" key="1">
    <source>
        <dbReference type="ARBA" id="ARBA00004245"/>
    </source>
</evidence>
<dbReference type="GO" id="GO:0007018">
    <property type="term" value="P:microtubule-based movement"/>
    <property type="evidence" value="ECO:0007669"/>
    <property type="project" value="InterPro"/>
</dbReference>
<name>A0A4U5LXY8_STECR</name>
<keyword evidence="4" id="KW-0963">Cytoplasm</keyword>
<dbReference type="PROSITE" id="PS50067">
    <property type="entry name" value="KINESIN_MOTOR_2"/>
    <property type="match status" value="1"/>
</dbReference>
<evidence type="ECO:0000256" key="2">
    <source>
        <dbReference type="ARBA" id="ARBA00022741"/>
    </source>
</evidence>
<feature type="region of interest" description="Disordered" evidence="6">
    <location>
        <begin position="804"/>
        <end position="825"/>
    </location>
</feature>
<reference evidence="8 9" key="1">
    <citation type="journal article" date="2015" name="Genome Biol.">
        <title>Comparative genomics of Steinernema reveals deeply conserved gene regulatory networks.</title>
        <authorList>
            <person name="Dillman A.R."/>
            <person name="Macchietto M."/>
            <person name="Porter C.F."/>
            <person name="Rogers A."/>
            <person name="Williams B."/>
            <person name="Antoshechkin I."/>
            <person name="Lee M.M."/>
            <person name="Goodwin Z."/>
            <person name="Lu X."/>
            <person name="Lewis E.E."/>
            <person name="Goodrich-Blair H."/>
            <person name="Stock S.P."/>
            <person name="Adams B.J."/>
            <person name="Sternberg P.W."/>
            <person name="Mortazavi A."/>
        </authorList>
    </citation>
    <scope>NUCLEOTIDE SEQUENCE [LARGE SCALE GENOMIC DNA]</scope>
    <source>
        <strain evidence="8 9">ALL</strain>
    </source>
</reference>
<feature type="domain" description="Kinesin motor" evidence="7">
    <location>
        <begin position="121"/>
        <end position="434"/>
    </location>
</feature>
<accession>A0A4U5LXY8</accession>
<comment type="caution">
    <text evidence="8">The sequence shown here is derived from an EMBL/GenBank/DDBJ whole genome shotgun (WGS) entry which is preliminary data.</text>
</comment>
<dbReference type="AlphaFoldDB" id="A0A4U5LXY8"/>
<feature type="region of interest" description="Disordered" evidence="6">
    <location>
        <begin position="432"/>
        <end position="501"/>
    </location>
</feature>
<keyword evidence="3" id="KW-0067">ATP-binding</keyword>
<dbReference type="InterPro" id="IPR001752">
    <property type="entry name" value="Kinesin_motor_dom"/>
</dbReference>
<evidence type="ECO:0000256" key="6">
    <source>
        <dbReference type="SAM" id="MobiDB-lite"/>
    </source>
</evidence>
<evidence type="ECO:0000256" key="5">
    <source>
        <dbReference type="PROSITE-ProRule" id="PRU00283"/>
    </source>
</evidence>
<feature type="compositionally biased region" description="Basic and acidic residues" evidence="6">
    <location>
        <begin position="484"/>
        <end position="501"/>
    </location>
</feature>
<dbReference type="OrthoDB" id="8862460at2759"/>
<evidence type="ECO:0000313" key="8">
    <source>
        <dbReference type="EMBL" id="TKR61097.1"/>
    </source>
</evidence>
<dbReference type="EMBL" id="AZBU02000011">
    <property type="protein sequence ID" value="TKR61097.1"/>
    <property type="molecule type" value="Genomic_DNA"/>
</dbReference>
<sequence length="872" mass="98520">MEVEEEMGGFGIQGEAFEESGFCEWLHKMLPSAFDSIHVTRRRKLVSPADAPSPIPRLSKHQQQQVVKEEKVTPEIDENQENRIVVGPLQKMYGSGESTSHAFPPTLLRIASAPPRTTFNKLRICLRLAKADLSNQLLNFDPASSSAQFTVNNSSKTSSVTSFHQVFAPEVTQQEICSNCLPELLHTVFSGSDASLLYFGGASRLKDELLYSSRPNNYGIFVAALAWTFKLITEFRERKPQFRYSVRISALHYSQKTDQLIDLFEQFNEKVGRPVTVVDDPALGIRVENQTEIRVDSVDKAMFYLDRLIDHRTIEDEESQRGSHVFFYILVYRYKVEGNQVAGGKSRFCLMDLGLGEKHSRNGHITLSAIGNILLAIFQGQKHLPSRQSIFCQLLKESIGNSRNKSSVLLSTLPSNEEDHILQLANKLHKATRSTIRRGKSGSDHSSVASDEKPVRRRTAIDSEQSSSEQSCAETVIFLGPSLKTKEPSPPDPPKHQRKMSDPVQIDFPRCHSAPRTPIHGPALQPIPIDFPPFYKTSSHSLPRNCTFTPPSPLRRTQHDDKFFVISNPMAHEPPAPQPSKHKSADVDPKKNQMIVNWLMHQEPANGSPRRFQGQQEYGHDVGGIGVPLEPKKPSFFGAKFARLATKMDSAIQCNEEDIDSEMLNVWNAARFLDDIVEDEEESLRTSSLMSSTANREALAEKTQDMNILSMNMDQISLQGDEDDMESVEMNDDDLEKAMAASDEQQERYGRNRFLVSSNNIFRSRIPRLPLQIHTNPPRWTSTAGRATWKRTLANAFGKWNKKKSRRSAIRSASRPFRRPNSSNFAASKRPAWLRPRETAPLLTETCSFLRIPRRTTLPPRRPPRFRLAAVR</sequence>
<evidence type="ECO:0000313" key="9">
    <source>
        <dbReference type="Proteomes" id="UP000298663"/>
    </source>
</evidence>
<comment type="subcellular location">
    <subcellularLocation>
        <location evidence="1">Cytoplasm</location>
        <location evidence="1">Cytoskeleton</location>
    </subcellularLocation>
</comment>
<dbReference type="SMART" id="SM00129">
    <property type="entry name" value="KISc"/>
    <property type="match status" value="1"/>
</dbReference>
<keyword evidence="9" id="KW-1185">Reference proteome</keyword>
<dbReference type="STRING" id="34508.A0A4U5LXY8"/>
<dbReference type="Pfam" id="PF00225">
    <property type="entry name" value="Kinesin"/>
    <property type="match status" value="1"/>
</dbReference>
<reference evidence="8 9" key="2">
    <citation type="journal article" date="2019" name="G3 (Bethesda)">
        <title>Hybrid Assembly of the Genome of the Entomopathogenic Nematode Steinernema carpocapsae Identifies the X-Chromosome.</title>
        <authorList>
            <person name="Serra L."/>
            <person name="Macchietto M."/>
            <person name="Macias-Munoz A."/>
            <person name="McGill C.J."/>
            <person name="Rodriguez I.M."/>
            <person name="Rodriguez B."/>
            <person name="Murad R."/>
            <person name="Mortazavi A."/>
        </authorList>
    </citation>
    <scope>NUCLEOTIDE SEQUENCE [LARGE SCALE GENOMIC DNA]</scope>
    <source>
        <strain evidence="8 9">ALL</strain>
    </source>
</reference>
<dbReference type="GO" id="GO:0005856">
    <property type="term" value="C:cytoskeleton"/>
    <property type="evidence" value="ECO:0007669"/>
    <property type="project" value="UniProtKB-SubCell"/>
</dbReference>
<keyword evidence="4" id="KW-0206">Cytoskeleton</keyword>
<dbReference type="SUPFAM" id="SSF52540">
    <property type="entry name" value="P-loop containing nucleoside triphosphate hydrolases"/>
    <property type="match status" value="1"/>
</dbReference>
<organism evidence="8 9">
    <name type="scientific">Steinernema carpocapsae</name>
    <name type="common">Entomopathogenic nematode</name>
    <dbReference type="NCBI Taxonomy" id="34508"/>
    <lineage>
        <taxon>Eukaryota</taxon>
        <taxon>Metazoa</taxon>
        <taxon>Ecdysozoa</taxon>
        <taxon>Nematoda</taxon>
        <taxon>Chromadorea</taxon>
        <taxon>Rhabditida</taxon>
        <taxon>Tylenchina</taxon>
        <taxon>Panagrolaimomorpha</taxon>
        <taxon>Strongyloidoidea</taxon>
        <taxon>Steinernematidae</taxon>
        <taxon>Steinernema</taxon>
    </lineage>
</organism>
<dbReference type="GO" id="GO:0003777">
    <property type="term" value="F:microtubule motor activity"/>
    <property type="evidence" value="ECO:0007669"/>
    <property type="project" value="InterPro"/>
</dbReference>
<evidence type="ECO:0000259" key="7">
    <source>
        <dbReference type="PROSITE" id="PS50067"/>
    </source>
</evidence>
<dbReference type="Gene3D" id="3.40.850.10">
    <property type="entry name" value="Kinesin motor domain"/>
    <property type="match status" value="1"/>
</dbReference>
<dbReference type="InterPro" id="IPR036961">
    <property type="entry name" value="Kinesin_motor_dom_sf"/>
</dbReference>
<comment type="caution">
    <text evidence="5">Lacks conserved residue(s) required for the propagation of feature annotation.</text>
</comment>